<evidence type="ECO:0000313" key="3">
    <source>
        <dbReference type="Proteomes" id="UP000001449"/>
    </source>
</evidence>
<proteinExistence type="predicted"/>
<feature type="compositionally biased region" description="Polar residues" evidence="1">
    <location>
        <begin position="1"/>
        <end position="14"/>
    </location>
</feature>
<dbReference type="InParanoid" id="B8C9K4"/>
<feature type="region of interest" description="Disordered" evidence="1">
    <location>
        <begin position="679"/>
        <end position="737"/>
    </location>
</feature>
<organism evidence="2 3">
    <name type="scientific">Thalassiosira pseudonana</name>
    <name type="common">Marine diatom</name>
    <name type="synonym">Cyclotella nana</name>
    <dbReference type="NCBI Taxonomy" id="35128"/>
    <lineage>
        <taxon>Eukaryota</taxon>
        <taxon>Sar</taxon>
        <taxon>Stramenopiles</taxon>
        <taxon>Ochrophyta</taxon>
        <taxon>Bacillariophyta</taxon>
        <taxon>Coscinodiscophyceae</taxon>
        <taxon>Thalassiosirophycidae</taxon>
        <taxon>Thalassiosirales</taxon>
        <taxon>Thalassiosiraceae</taxon>
        <taxon>Thalassiosira</taxon>
    </lineage>
</organism>
<feature type="compositionally biased region" description="Basic residues" evidence="1">
    <location>
        <begin position="68"/>
        <end position="77"/>
    </location>
</feature>
<dbReference type="RefSeq" id="XP_002292680.1">
    <property type="nucleotide sequence ID" value="XM_002292644.1"/>
</dbReference>
<dbReference type="GeneID" id="7445921"/>
<dbReference type="EMBL" id="CM000646">
    <property type="protein sequence ID" value="EED89876.1"/>
    <property type="molecule type" value="Genomic_DNA"/>
</dbReference>
<feature type="region of interest" description="Disordered" evidence="1">
    <location>
        <begin position="137"/>
        <end position="188"/>
    </location>
</feature>
<dbReference type="KEGG" id="tps:THAPSDRAFT_24201"/>
<dbReference type="OMA" id="VYHESAH"/>
<dbReference type="PaxDb" id="35128-Thaps24201"/>
<reference evidence="2 3" key="1">
    <citation type="journal article" date="2004" name="Science">
        <title>The genome of the diatom Thalassiosira pseudonana: ecology, evolution, and metabolism.</title>
        <authorList>
            <person name="Armbrust E.V."/>
            <person name="Berges J.A."/>
            <person name="Bowler C."/>
            <person name="Green B.R."/>
            <person name="Martinez D."/>
            <person name="Putnam N.H."/>
            <person name="Zhou S."/>
            <person name="Allen A.E."/>
            <person name="Apt K.E."/>
            <person name="Bechner M."/>
            <person name="Brzezinski M.A."/>
            <person name="Chaal B.K."/>
            <person name="Chiovitti A."/>
            <person name="Davis A.K."/>
            <person name="Demarest M.S."/>
            <person name="Detter J.C."/>
            <person name="Glavina T."/>
            <person name="Goodstein D."/>
            <person name="Hadi M.Z."/>
            <person name="Hellsten U."/>
            <person name="Hildebrand M."/>
            <person name="Jenkins B.D."/>
            <person name="Jurka J."/>
            <person name="Kapitonov V.V."/>
            <person name="Kroger N."/>
            <person name="Lau W.W."/>
            <person name="Lane T.W."/>
            <person name="Larimer F.W."/>
            <person name="Lippmeier J.C."/>
            <person name="Lucas S."/>
            <person name="Medina M."/>
            <person name="Montsant A."/>
            <person name="Obornik M."/>
            <person name="Parker M.S."/>
            <person name="Palenik B."/>
            <person name="Pazour G.J."/>
            <person name="Richardson P.M."/>
            <person name="Rynearson T.A."/>
            <person name="Saito M.A."/>
            <person name="Schwartz D.C."/>
            <person name="Thamatrakoln K."/>
            <person name="Valentin K."/>
            <person name="Vardi A."/>
            <person name="Wilkerson F.P."/>
            <person name="Rokhsar D.S."/>
        </authorList>
    </citation>
    <scope>NUCLEOTIDE SEQUENCE [LARGE SCALE GENOMIC DNA]</scope>
    <source>
        <strain evidence="2 3">CCMP1335</strain>
    </source>
</reference>
<evidence type="ECO:0000313" key="2">
    <source>
        <dbReference type="EMBL" id="EED89876.1"/>
    </source>
</evidence>
<reference evidence="2 3" key="2">
    <citation type="journal article" date="2008" name="Nature">
        <title>The Phaeodactylum genome reveals the evolutionary history of diatom genomes.</title>
        <authorList>
            <person name="Bowler C."/>
            <person name="Allen A.E."/>
            <person name="Badger J.H."/>
            <person name="Grimwood J."/>
            <person name="Jabbari K."/>
            <person name="Kuo A."/>
            <person name="Maheswari U."/>
            <person name="Martens C."/>
            <person name="Maumus F."/>
            <person name="Otillar R.P."/>
            <person name="Rayko E."/>
            <person name="Salamov A."/>
            <person name="Vandepoele K."/>
            <person name="Beszteri B."/>
            <person name="Gruber A."/>
            <person name="Heijde M."/>
            <person name="Katinka M."/>
            <person name="Mock T."/>
            <person name="Valentin K."/>
            <person name="Verret F."/>
            <person name="Berges J.A."/>
            <person name="Brownlee C."/>
            <person name="Cadoret J.P."/>
            <person name="Chiovitti A."/>
            <person name="Choi C.J."/>
            <person name="Coesel S."/>
            <person name="De Martino A."/>
            <person name="Detter J.C."/>
            <person name="Durkin C."/>
            <person name="Falciatore A."/>
            <person name="Fournet J."/>
            <person name="Haruta M."/>
            <person name="Huysman M.J."/>
            <person name="Jenkins B.D."/>
            <person name="Jiroutova K."/>
            <person name="Jorgensen R.E."/>
            <person name="Joubert Y."/>
            <person name="Kaplan A."/>
            <person name="Kroger N."/>
            <person name="Kroth P.G."/>
            <person name="La Roche J."/>
            <person name="Lindquist E."/>
            <person name="Lommer M."/>
            <person name="Martin-Jezequel V."/>
            <person name="Lopez P.J."/>
            <person name="Lucas S."/>
            <person name="Mangogna M."/>
            <person name="McGinnis K."/>
            <person name="Medlin L.K."/>
            <person name="Montsant A."/>
            <person name="Oudot-Le Secq M.P."/>
            <person name="Napoli C."/>
            <person name="Obornik M."/>
            <person name="Parker M.S."/>
            <person name="Petit J.L."/>
            <person name="Porcel B.M."/>
            <person name="Poulsen N."/>
            <person name="Robison M."/>
            <person name="Rychlewski L."/>
            <person name="Rynearson T.A."/>
            <person name="Schmutz J."/>
            <person name="Shapiro H."/>
            <person name="Siaut M."/>
            <person name="Stanley M."/>
            <person name="Sussman M.R."/>
            <person name="Taylor A.R."/>
            <person name="Vardi A."/>
            <person name="von Dassow P."/>
            <person name="Vyverman W."/>
            <person name="Willis A."/>
            <person name="Wyrwicz L.S."/>
            <person name="Rokhsar D.S."/>
            <person name="Weissenbach J."/>
            <person name="Armbrust E.V."/>
            <person name="Green B.R."/>
            <person name="Van de Peer Y."/>
            <person name="Grigoriev I.V."/>
        </authorList>
    </citation>
    <scope>NUCLEOTIDE SEQUENCE [LARGE SCALE GENOMIC DNA]</scope>
    <source>
        <strain evidence="2 3">CCMP1335</strain>
    </source>
</reference>
<feature type="compositionally biased region" description="Polar residues" evidence="1">
    <location>
        <begin position="52"/>
        <end position="64"/>
    </location>
</feature>
<feature type="compositionally biased region" description="Low complexity" evidence="1">
    <location>
        <begin position="159"/>
        <end position="168"/>
    </location>
</feature>
<dbReference type="eggNOG" id="ENOG502SFZK">
    <property type="taxonomic scope" value="Eukaryota"/>
</dbReference>
<feature type="region of interest" description="Disordered" evidence="1">
    <location>
        <begin position="46"/>
        <end position="120"/>
    </location>
</feature>
<feature type="compositionally biased region" description="Pro residues" evidence="1">
    <location>
        <begin position="728"/>
        <end position="737"/>
    </location>
</feature>
<dbReference type="Proteomes" id="UP000001449">
    <property type="component" value="Chromosome 10"/>
</dbReference>
<sequence length="921" mass="101688">MSPAQQTNDTSPPASGNVRFDDNPAGKPIPQAVLVYHESAHSIVFRDHLRRQQSAIRRTSSQMESSNHSRHHSHNRRSGSSSPSPQPPSSRKHHPQLDTITDTSNSVDSTPVVSRATSAVSDGNGVIEIADTDVGYNASDTEMGYESAGSRASERSNRSSRSGHSAGESSGGSGFIKKTKHGVPLPSVNLEGLAKPLRQMQKKSPEPSASLSQVVIANFQPVIEPLEALELNASNVFEPLYDADPMKEKKGEVGELGMSEAEWEVVELLKNEQAVVKTVRNADWTPFFEKFLPNESGKGTREHHPASRHPIKNDTKVEKPKEEYLFNSFVTSTSLLPSLGRKMRCFGSTNEYATGVVFAMPTAFPYDASEDDAAKRTRTWSWPSGYSAKTEFNIDHHGNLINGREEALVPLSGMRQMNHAYLHDTDYIVGGRVVKGGLSTIPYNEVYIRVGGLGRVVGDIDVTTGKVCSDVDGTGRSFDDGIGLPIALFVREPDYGHLVGLLRTRARYATIFGREAAHGIPLLMITSENGVRVFTEKLQHQVFKTMAWDLNPFQNTSLAYRCEIGNTSEPHLRQKLEELLDLDDDKMKQVLTPEEMARIAGGFGATDESVANLLYQALQRDLTEQNNNSAGDYSGHNLQDLVNEGLAFALRASDYHTSRQLLILYTLVATKRKSVSDTAPLLESDGKQQPESRTSHAGKDWRDVEKNMNKEETKRKSEQGVELSKMYVPPPPPPPPLDTDRLRSATNSDGLLAVLGAAQALRAMQDGSAKRRVKESIDSIEEWIENGEQSVAFRVASWRDQRAAQGDLKIAMESDSNFMAFISNKAIANRKKFAKQLRDAASVTDFDNLQFLQAIHSILSQMHSPCLRLELLQYILGLDNRYSVEHVKRSVELAATCLTISESEVFNENENSEANVKLLTS</sequence>
<evidence type="ECO:0000256" key="1">
    <source>
        <dbReference type="SAM" id="MobiDB-lite"/>
    </source>
</evidence>
<name>B8C9K4_THAPS</name>
<dbReference type="HOGENOM" id="CLU_316762_0_0_1"/>
<feature type="compositionally biased region" description="Polar residues" evidence="1">
    <location>
        <begin position="98"/>
        <end position="120"/>
    </location>
</feature>
<accession>B8C9K4</accession>
<keyword evidence="3" id="KW-1185">Reference proteome</keyword>
<feature type="compositionally biased region" description="Basic and acidic residues" evidence="1">
    <location>
        <begin position="684"/>
        <end position="719"/>
    </location>
</feature>
<gene>
    <name evidence="2" type="ORF">THAPSDRAFT_24201</name>
</gene>
<protein>
    <submittedName>
        <fullName evidence="2">Uncharacterized protein</fullName>
    </submittedName>
</protein>
<dbReference type="AlphaFoldDB" id="B8C9K4"/>
<feature type="region of interest" description="Disordered" evidence="1">
    <location>
        <begin position="1"/>
        <end position="33"/>
    </location>
</feature>